<evidence type="ECO:0000259" key="19">
    <source>
        <dbReference type="PROSITE" id="PS50902"/>
    </source>
</evidence>
<dbReference type="Gene3D" id="3.40.50.80">
    <property type="entry name" value="Nucleotide-binding domain of ferredoxin-NADP reductase (FNR) module"/>
    <property type="match status" value="1"/>
</dbReference>
<dbReference type="SUPFAM" id="SSF63380">
    <property type="entry name" value="Riboflavin synthase domain-like"/>
    <property type="match status" value="1"/>
</dbReference>
<keyword evidence="3" id="KW-0444">Lipid biosynthesis</keyword>
<dbReference type="PANTHER" id="PTHR19384:SF17">
    <property type="entry name" value="NADPH--CYTOCHROME P450 REDUCTASE"/>
    <property type="match status" value="1"/>
</dbReference>
<dbReference type="SUPFAM" id="SSF52218">
    <property type="entry name" value="Flavoproteins"/>
    <property type="match status" value="1"/>
</dbReference>
<dbReference type="PROSITE" id="PS51384">
    <property type="entry name" value="FAD_FR"/>
    <property type="match status" value="1"/>
</dbReference>
<dbReference type="FunFam" id="3.40.50.80:FF:000018">
    <property type="entry name" value="NADPH--cytochrome P450 reductase"/>
    <property type="match status" value="1"/>
</dbReference>
<accession>A0A8H4XFZ3</accession>
<dbReference type="InterPro" id="IPR023173">
    <property type="entry name" value="NADPH_Cyt_P450_Rdtase_alpha"/>
</dbReference>
<proteinExistence type="inferred from homology"/>
<dbReference type="PRINTS" id="PR00371">
    <property type="entry name" value="FPNCR"/>
</dbReference>
<dbReference type="InterPro" id="IPR008254">
    <property type="entry name" value="Flavodoxin/NO_synth"/>
</dbReference>
<dbReference type="InterPro" id="IPR023208">
    <property type="entry name" value="P450R"/>
</dbReference>
<dbReference type="GO" id="GO:0010181">
    <property type="term" value="F:FMN binding"/>
    <property type="evidence" value="ECO:0007669"/>
    <property type="project" value="InterPro"/>
</dbReference>
<evidence type="ECO:0000256" key="3">
    <source>
        <dbReference type="ARBA" id="ARBA00022516"/>
    </source>
</evidence>
<evidence type="ECO:0000313" key="22">
    <source>
        <dbReference type="Proteomes" id="UP000622797"/>
    </source>
</evidence>
<feature type="domain" description="Flavodoxin-like" evidence="19">
    <location>
        <begin position="69"/>
        <end position="218"/>
    </location>
</feature>
<keyword evidence="14" id="KW-0443">Lipid metabolism</keyword>
<evidence type="ECO:0000259" key="20">
    <source>
        <dbReference type="PROSITE" id="PS51384"/>
    </source>
</evidence>
<feature type="domain" description="FAD-binding FR-type" evidence="20">
    <location>
        <begin position="269"/>
        <end position="521"/>
    </location>
</feature>
<dbReference type="GO" id="GO:0003958">
    <property type="term" value="F:NADPH-hemoprotein reductase activity"/>
    <property type="evidence" value="ECO:0007669"/>
    <property type="project" value="UniProtKB-EC"/>
</dbReference>
<dbReference type="Gene3D" id="3.40.50.360">
    <property type="match status" value="1"/>
</dbReference>
<keyword evidence="9 18" id="KW-0521">NADP</keyword>
<protein>
    <recommendedName>
        <fullName evidence="18">NADPH--cytochrome P450 reductase</fullName>
        <ecNumber evidence="18">1.6.2.4</ecNumber>
    </recommendedName>
</protein>
<dbReference type="EMBL" id="JABEXW010000007">
    <property type="protein sequence ID" value="KAF4973698.1"/>
    <property type="molecule type" value="Genomic_DNA"/>
</dbReference>
<gene>
    <name evidence="21" type="ORF">FSARC_87</name>
</gene>
<keyword evidence="13" id="KW-0756">Sterol biosynthesis</keyword>
<dbReference type="GO" id="GO:0005789">
    <property type="term" value="C:endoplasmic reticulum membrane"/>
    <property type="evidence" value="ECO:0007669"/>
    <property type="project" value="UniProtKB-SubCell"/>
</dbReference>
<keyword evidence="7 18" id="KW-0256">Endoplasmic reticulum</keyword>
<dbReference type="Gene3D" id="2.40.30.10">
    <property type="entry name" value="Translation factors"/>
    <property type="match status" value="1"/>
</dbReference>
<dbReference type="InterPro" id="IPR003097">
    <property type="entry name" value="CysJ-like_FAD-binding"/>
</dbReference>
<evidence type="ECO:0000256" key="8">
    <source>
        <dbReference type="ARBA" id="ARBA00022827"/>
    </source>
</evidence>
<dbReference type="SUPFAM" id="SSF52343">
    <property type="entry name" value="Ferredoxin reductase-like, C-terminal NADP-linked domain"/>
    <property type="match status" value="1"/>
</dbReference>
<dbReference type="Proteomes" id="UP000622797">
    <property type="component" value="Unassembled WGS sequence"/>
</dbReference>
<dbReference type="Pfam" id="PF00667">
    <property type="entry name" value="FAD_binding_1"/>
    <property type="match status" value="1"/>
</dbReference>
<keyword evidence="16" id="KW-1207">Sterol metabolism</keyword>
<keyword evidence="5" id="KW-0288">FMN</keyword>
<evidence type="ECO:0000256" key="10">
    <source>
        <dbReference type="ARBA" id="ARBA00022955"/>
    </source>
</evidence>
<evidence type="ECO:0000256" key="14">
    <source>
        <dbReference type="ARBA" id="ARBA00023098"/>
    </source>
</evidence>
<dbReference type="PIRSF" id="PIRSF000208">
    <property type="entry name" value="P450R"/>
    <property type="match status" value="1"/>
</dbReference>
<dbReference type="Gene3D" id="1.20.990.10">
    <property type="entry name" value="NADPH-cytochrome p450 Reductase, Chain A, domain 3"/>
    <property type="match status" value="1"/>
</dbReference>
<keyword evidence="10" id="KW-0752">Steroid biosynthesis</keyword>
<dbReference type="Pfam" id="PF00258">
    <property type="entry name" value="Flavodoxin_1"/>
    <property type="match status" value="1"/>
</dbReference>
<dbReference type="GO" id="GO:0005829">
    <property type="term" value="C:cytosol"/>
    <property type="evidence" value="ECO:0007669"/>
    <property type="project" value="TreeGrafter"/>
</dbReference>
<comment type="subcellular location">
    <subcellularLocation>
        <location evidence="18">Endoplasmic reticulum membrane</location>
    </subcellularLocation>
</comment>
<dbReference type="GO" id="GO:0050660">
    <property type="term" value="F:flavin adenine dinucleotide binding"/>
    <property type="evidence" value="ECO:0007669"/>
    <property type="project" value="TreeGrafter"/>
</dbReference>
<name>A0A8H4XFZ3_9HYPO</name>
<evidence type="ECO:0000256" key="7">
    <source>
        <dbReference type="ARBA" id="ARBA00022824"/>
    </source>
</evidence>
<dbReference type="FunFam" id="3.40.50.360:FF:000036">
    <property type="entry name" value="NADPH--cytochrome P450 reductase"/>
    <property type="match status" value="1"/>
</dbReference>
<dbReference type="PROSITE" id="PS50902">
    <property type="entry name" value="FLAVODOXIN_LIKE"/>
    <property type="match status" value="1"/>
</dbReference>
<keyword evidence="17" id="KW-0753">Steroid metabolism</keyword>
<dbReference type="InterPro" id="IPR017927">
    <property type="entry name" value="FAD-bd_FR_type"/>
</dbReference>
<reference evidence="21" key="1">
    <citation type="journal article" date="2020" name="BMC Genomics">
        <title>Correction to: Identification and distribution of gene clusters required for synthesis of sphingolipid metabolism inhibitors in diverse species of the filamentous fungus Fusarium.</title>
        <authorList>
            <person name="Kim H.S."/>
            <person name="Lohmar J.M."/>
            <person name="Busman M."/>
            <person name="Brown D.W."/>
            <person name="Naumann T.A."/>
            <person name="Divon H.H."/>
            <person name="Lysoe E."/>
            <person name="Uhlig S."/>
            <person name="Proctor R.H."/>
        </authorList>
    </citation>
    <scope>NUCLEOTIDE SEQUENCE</scope>
    <source>
        <strain evidence="21">NRRL 20472</strain>
    </source>
</reference>
<dbReference type="InterPro" id="IPR001094">
    <property type="entry name" value="Flavdoxin-like"/>
</dbReference>
<evidence type="ECO:0000256" key="15">
    <source>
        <dbReference type="ARBA" id="ARBA00023136"/>
    </source>
</evidence>
<dbReference type="InterPro" id="IPR039261">
    <property type="entry name" value="FNR_nucleotide-bd"/>
</dbReference>
<keyword evidence="11" id="KW-1133">Transmembrane helix</keyword>
<evidence type="ECO:0000256" key="6">
    <source>
        <dbReference type="ARBA" id="ARBA00022692"/>
    </source>
</evidence>
<comment type="catalytic activity">
    <reaction evidence="18">
        <text>2 oxidized [cytochrome P450] + NADPH = 2 reduced [cytochrome P450] + NADP(+) + H(+)</text>
        <dbReference type="Rhea" id="RHEA:24040"/>
        <dbReference type="Rhea" id="RHEA-COMP:14627"/>
        <dbReference type="Rhea" id="RHEA-COMP:14628"/>
        <dbReference type="ChEBI" id="CHEBI:15378"/>
        <dbReference type="ChEBI" id="CHEBI:55376"/>
        <dbReference type="ChEBI" id="CHEBI:57783"/>
        <dbReference type="ChEBI" id="CHEBI:58349"/>
        <dbReference type="ChEBI" id="CHEBI:60344"/>
        <dbReference type="EC" id="1.6.2.4"/>
    </reaction>
</comment>
<evidence type="ECO:0000256" key="4">
    <source>
        <dbReference type="ARBA" id="ARBA00022630"/>
    </source>
</evidence>
<evidence type="ECO:0000256" key="2">
    <source>
        <dbReference type="ARBA" id="ARBA00001974"/>
    </source>
</evidence>
<evidence type="ECO:0000256" key="1">
    <source>
        <dbReference type="ARBA" id="ARBA00001917"/>
    </source>
</evidence>
<keyword evidence="15 18" id="KW-0472">Membrane</keyword>
<dbReference type="AlphaFoldDB" id="A0A8H4XFZ3"/>
<evidence type="ECO:0000256" key="11">
    <source>
        <dbReference type="ARBA" id="ARBA00022989"/>
    </source>
</evidence>
<evidence type="ECO:0000256" key="5">
    <source>
        <dbReference type="ARBA" id="ARBA00022643"/>
    </source>
</evidence>
<evidence type="ECO:0000256" key="18">
    <source>
        <dbReference type="PIRNR" id="PIRNR000208"/>
    </source>
</evidence>
<dbReference type="InterPro" id="IPR017938">
    <property type="entry name" value="Riboflavin_synthase-like_b-brl"/>
</dbReference>
<evidence type="ECO:0000256" key="12">
    <source>
        <dbReference type="ARBA" id="ARBA00023002"/>
    </source>
</evidence>
<keyword evidence="12 18" id="KW-0560">Oxidoreductase</keyword>
<comment type="function">
    <text evidence="18">This enzyme is required for electron transfer from NADP to cytochrome P450.</text>
</comment>
<dbReference type="PRINTS" id="PR00369">
    <property type="entry name" value="FLAVODOXIN"/>
</dbReference>
<dbReference type="InterPro" id="IPR001433">
    <property type="entry name" value="OxRdtase_FAD/NAD-bd"/>
</dbReference>
<comment type="cofactor">
    <cofactor evidence="1">
        <name>FMN</name>
        <dbReference type="ChEBI" id="CHEBI:58210"/>
    </cofactor>
</comment>
<dbReference type="InterPro" id="IPR029039">
    <property type="entry name" value="Flavoprotein-like_sf"/>
</dbReference>
<evidence type="ECO:0000256" key="16">
    <source>
        <dbReference type="ARBA" id="ARBA00023166"/>
    </source>
</evidence>
<comment type="cofactor">
    <cofactor evidence="2">
        <name>FAD</name>
        <dbReference type="ChEBI" id="CHEBI:57692"/>
    </cofactor>
</comment>
<keyword evidence="22" id="KW-1185">Reference proteome</keyword>
<keyword evidence="6" id="KW-0812">Transmembrane</keyword>
<comment type="caution">
    <text evidence="21">The sequence shown here is derived from an EMBL/GenBank/DDBJ whole genome shotgun (WGS) entry which is preliminary data.</text>
</comment>
<evidence type="ECO:0000256" key="9">
    <source>
        <dbReference type="ARBA" id="ARBA00022857"/>
    </source>
</evidence>
<dbReference type="GO" id="GO:0016126">
    <property type="term" value="P:sterol biosynthetic process"/>
    <property type="evidence" value="ECO:0007669"/>
    <property type="project" value="UniProtKB-KW"/>
</dbReference>
<evidence type="ECO:0000256" key="13">
    <source>
        <dbReference type="ARBA" id="ARBA00023011"/>
    </source>
</evidence>
<dbReference type="EC" id="1.6.2.4" evidence="18"/>
<sequence>MTSADTILLTFEKLIIDKISGLSHQDRFIILLALVLAVIWYKKTTPKEKDIESDEPTASISDQLHDLKCMVLYGSQTGTAEQFARRFAKEARERYGFDAIAANIQDYDPASIGDVSEDKVVVFVLATYGDGEPTDNAVGFHEYLSTEATSGMTNTLHNLNYAVFGLGNRTYEFFNAMCRNVDRHLQTLGAQRIGAVGEGDEAQGTLEEDFLAWKEPLWEEIVERFQLEETQNYGTEPSLIIQDAKLEMDSSKVFTGQHHSGRQSISRNEKPTIVAVQTSYELFQSGSRNCLHMDLDLADSGLEYETGDHVAIWPVNSNKETDRLLRILGLTSQRHKTIELHARDGASQVSFPSPTTYDALIRFYTDICGPISRQVLGTLVEFAPNEYAQAEVMKLSQDKEYFKNHVSIPARNLAQVLETSGQGLVWDKLPLPVVLECLHRLIPRRYSISSSATEEPFKVSITAVVEQKDLGRQEPFLGTCSNYLLALKRAQNSDVCVTTHTLVEQVFTLPVEIKKSKFRLPKELSIPVIMIGPGTGVAPFRGFMRERAYQAKAGYQVGKMMLFYGCRSRNEDFLYRDEWATLERDLGDNFQLITAFSRESTEKVYVQHRLLEKANDINKLLTMGAHVYICGDAANMAAAVKRSLVQVIEMERGVSAFEAESVMKQMRQTRRLQEDVW</sequence>
<dbReference type="InterPro" id="IPR001709">
    <property type="entry name" value="Flavoprot_Pyr_Nucl_cyt_Rdtase"/>
</dbReference>
<reference evidence="21" key="2">
    <citation type="submission" date="2020-05" db="EMBL/GenBank/DDBJ databases">
        <authorList>
            <person name="Kim H.-S."/>
            <person name="Proctor R.H."/>
            <person name="Brown D.W."/>
        </authorList>
    </citation>
    <scope>NUCLEOTIDE SEQUENCE</scope>
    <source>
        <strain evidence="21">NRRL 20472</strain>
    </source>
</reference>
<organism evidence="21 22">
    <name type="scientific">Fusarium sarcochroum</name>
    <dbReference type="NCBI Taxonomy" id="1208366"/>
    <lineage>
        <taxon>Eukaryota</taxon>
        <taxon>Fungi</taxon>
        <taxon>Dikarya</taxon>
        <taxon>Ascomycota</taxon>
        <taxon>Pezizomycotina</taxon>
        <taxon>Sordariomycetes</taxon>
        <taxon>Hypocreomycetidae</taxon>
        <taxon>Hypocreales</taxon>
        <taxon>Nectriaceae</taxon>
        <taxon>Fusarium</taxon>
        <taxon>Fusarium lateritium species complex</taxon>
    </lineage>
</organism>
<dbReference type="PANTHER" id="PTHR19384">
    <property type="entry name" value="NITRIC OXIDE SYNTHASE-RELATED"/>
    <property type="match status" value="1"/>
</dbReference>
<evidence type="ECO:0000256" key="17">
    <source>
        <dbReference type="ARBA" id="ARBA00023221"/>
    </source>
</evidence>
<evidence type="ECO:0000313" key="21">
    <source>
        <dbReference type="EMBL" id="KAF4973698.1"/>
    </source>
</evidence>
<keyword evidence="8" id="KW-0274">FAD</keyword>
<dbReference type="OrthoDB" id="1856718at2759"/>
<dbReference type="Pfam" id="PF00175">
    <property type="entry name" value="NAD_binding_1"/>
    <property type="match status" value="1"/>
</dbReference>
<comment type="similarity">
    <text evidence="18">In the C-terminal section; belongs to the flavoprotein pyridine nucleotide cytochrome reductase family.</text>
</comment>
<keyword evidence="4" id="KW-0285">Flavoprotein</keyword>